<organism evidence="1 2">
    <name type="scientific">Candidatus Harrisonbacteria bacterium RIFCSPLOWO2_01_FULL_44_18</name>
    <dbReference type="NCBI Taxonomy" id="1798407"/>
    <lineage>
        <taxon>Bacteria</taxon>
        <taxon>Candidatus Harrisoniibacteriota</taxon>
    </lineage>
</organism>
<proteinExistence type="predicted"/>
<accession>A0A1G1ZNI1</accession>
<evidence type="ECO:0000313" key="1">
    <source>
        <dbReference type="EMBL" id="OGY65716.1"/>
    </source>
</evidence>
<dbReference type="STRING" id="1798407.A3A16_03840"/>
<protein>
    <submittedName>
        <fullName evidence="1">Uncharacterized protein</fullName>
    </submittedName>
</protein>
<sequence length="79" mass="9150">MFYRNIPEARQLGLFVIIVLNKKWRAEGEEKPAAGAGLFCFRKTNWPVCLDLWKGDGDHRYAPSSIFSCGKTKRFIVWN</sequence>
<evidence type="ECO:0000313" key="2">
    <source>
        <dbReference type="Proteomes" id="UP000177942"/>
    </source>
</evidence>
<comment type="caution">
    <text evidence="1">The sequence shown here is derived from an EMBL/GenBank/DDBJ whole genome shotgun (WGS) entry which is preliminary data.</text>
</comment>
<dbReference type="AlphaFoldDB" id="A0A1G1ZNI1"/>
<dbReference type="Proteomes" id="UP000177942">
    <property type="component" value="Unassembled WGS sequence"/>
</dbReference>
<reference evidence="1 2" key="1">
    <citation type="journal article" date="2016" name="Nat. Commun.">
        <title>Thousands of microbial genomes shed light on interconnected biogeochemical processes in an aquifer system.</title>
        <authorList>
            <person name="Anantharaman K."/>
            <person name="Brown C.T."/>
            <person name="Hug L.A."/>
            <person name="Sharon I."/>
            <person name="Castelle C.J."/>
            <person name="Probst A.J."/>
            <person name="Thomas B.C."/>
            <person name="Singh A."/>
            <person name="Wilkins M.J."/>
            <person name="Karaoz U."/>
            <person name="Brodie E.L."/>
            <person name="Williams K.H."/>
            <person name="Hubbard S.S."/>
            <person name="Banfield J.F."/>
        </authorList>
    </citation>
    <scope>NUCLEOTIDE SEQUENCE [LARGE SCALE GENOMIC DNA]</scope>
</reference>
<gene>
    <name evidence="1" type="ORF">A3A16_03840</name>
</gene>
<dbReference type="EMBL" id="MHJJ01000007">
    <property type="protein sequence ID" value="OGY65716.1"/>
    <property type="molecule type" value="Genomic_DNA"/>
</dbReference>
<name>A0A1G1ZNI1_9BACT</name>